<dbReference type="PROSITE" id="PS50216">
    <property type="entry name" value="DHHC"/>
    <property type="match status" value="1"/>
</dbReference>
<dbReference type="Pfam" id="PF01529">
    <property type="entry name" value="DHHC"/>
    <property type="match status" value="1"/>
</dbReference>
<comment type="caution">
    <text evidence="13">The sequence shown here is derived from an EMBL/GenBank/DDBJ whole genome shotgun (WGS) entry which is preliminary data.</text>
</comment>
<evidence type="ECO:0000256" key="3">
    <source>
        <dbReference type="ARBA" id="ARBA00022692"/>
    </source>
</evidence>
<dbReference type="GO" id="GO:0005794">
    <property type="term" value="C:Golgi apparatus"/>
    <property type="evidence" value="ECO:0007669"/>
    <property type="project" value="TreeGrafter"/>
</dbReference>
<feature type="transmembrane region" description="Helical" evidence="10">
    <location>
        <begin position="224"/>
        <end position="248"/>
    </location>
</feature>
<feature type="transmembrane region" description="Helical" evidence="10">
    <location>
        <begin position="52"/>
        <end position="74"/>
    </location>
</feature>
<dbReference type="GO" id="GO:0005783">
    <property type="term" value="C:endoplasmic reticulum"/>
    <property type="evidence" value="ECO:0007669"/>
    <property type="project" value="TreeGrafter"/>
</dbReference>
<dbReference type="Proteomes" id="UP000002173">
    <property type="component" value="Unassembled WGS sequence"/>
</dbReference>
<comment type="domain">
    <text evidence="10">The DHHC domain is required for palmitoyltransferase activity.</text>
</comment>
<keyword evidence="4 10" id="KW-1133">Transmembrane helix</keyword>
<evidence type="ECO:0000256" key="7">
    <source>
        <dbReference type="ARBA" id="ARBA00023288"/>
    </source>
</evidence>
<dbReference type="InterPro" id="IPR001594">
    <property type="entry name" value="Palmitoyltrfase_DHHC"/>
</dbReference>
<evidence type="ECO:0000256" key="5">
    <source>
        <dbReference type="ARBA" id="ARBA00023136"/>
    </source>
</evidence>
<reference evidence="14" key="3">
    <citation type="journal article" date="2021" name="Int. J. Parasitol.">
        <title>Comparative analysis of gene expression between Babesia bovis blood stages and kinetes allowed by improved genome annotation.</title>
        <authorList>
            <person name="Ueti M.W."/>
            <person name="Johnson W.C."/>
            <person name="Kappmeyer L.S."/>
            <person name="Herndon D.R."/>
            <person name="Mousel M.R."/>
            <person name="Reif K.E."/>
            <person name="Taus N.S."/>
            <person name="Ifeonu O.O."/>
            <person name="Silva J.C."/>
            <person name="Suarez C.E."/>
            <person name="Brayton K.A."/>
        </authorList>
    </citation>
    <scope>NUCLEOTIDE SEQUENCE [LARGE SCALE GENOMIC DNA]</scope>
</reference>
<dbReference type="InParanoid" id="A7ATI7"/>
<organism evidence="13 14">
    <name type="scientific">Babesia bovis</name>
    <dbReference type="NCBI Taxonomy" id="5865"/>
    <lineage>
        <taxon>Eukaryota</taxon>
        <taxon>Sar</taxon>
        <taxon>Alveolata</taxon>
        <taxon>Apicomplexa</taxon>
        <taxon>Aconoidasida</taxon>
        <taxon>Piroplasmida</taxon>
        <taxon>Babesiidae</taxon>
        <taxon>Babesia</taxon>
    </lineage>
</organism>
<evidence type="ECO:0000256" key="10">
    <source>
        <dbReference type="RuleBase" id="RU079119"/>
    </source>
</evidence>
<keyword evidence="8 10" id="KW-0012">Acyltransferase</keyword>
<keyword evidence="3 10" id="KW-0812">Transmembrane</keyword>
<dbReference type="FunCoup" id="A7ATI7">
    <property type="interactions" value="17"/>
</dbReference>
<comment type="subcellular location">
    <subcellularLocation>
        <location evidence="1">Endomembrane system</location>
        <topology evidence="1">Multi-pass membrane protein</topology>
    </subcellularLocation>
</comment>
<feature type="region of interest" description="Disordered" evidence="11">
    <location>
        <begin position="338"/>
        <end position="374"/>
    </location>
</feature>
<gene>
    <name evidence="13" type="ORF">BBOV_II002930</name>
</gene>
<dbReference type="AlphaFoldDB" id="A7ATI7"/>
<evidence type="ECO:0000256" key="9">
    <source>
        <dbReference type="ARBA" id="ARBA00048048"/>
    </source>
</evidence>
<reference evidence="14" key="2">
    <citation type="journal article" date="2020" name="Data Brief">
        <title>Transcriptome dataset of Babesia bovis life stages within vertebrate and invertebrate hosts.</title>
        <authorList>
            <person name="Ueti M.W."/>
            <person name="Johnson W.C."/>
            <person name="Kappmeyer L.S."/>
            <person name="Herndon D.R."/>
            <person name="Mousel M.R."/>
            <person name="Reif K.E."/>
            <person name="Taus N.S."/>
            <person name="Ifeonu O.O."/>
            <person name="Silva J.C."/>
            <person name="Suarez C.E."/>
            <person name="Brayton K.A."/>
        </authorList>
    </citation>
    <scope>NUCLEOTIDE SEQUENCE [LARGE SCALE GENOMIC DNA]</scope>
</reference>
<dbReference type="STRING" id="5865.A7ATI7"/>
<dbReference type="EMBL" id="AAXT01000003">
    <property type="protein sequence ID" value="EDO06248.1"/>
    <property type="molecule type" value="Genomic_DNA"/>
</dbReference>
<dbReference type="eggNOG" id="KOG1311">
    <property type="taxonomic scope" value="Eukaryota"/>
</dbReference>
<dbReference type="PANTHER" id="PTHR22883:SF43">
    <property type="entry name" value="PALMITOYLTRANSFERASE APP"/>
    <property type="match status" value="1"/>
</dbReference>
<keyword evidence="2 10" id="KW-0808">Transferase</keyword>
<keyword evidence="7" id="KW-0449">Lipoprotein</keyword>
<feature type="transmembrane region" description="Helical" evidence="10">
    <location>
        <begin position="190"/>
        <end position="212"/>
    </location>
</feature>
<name>A7ATI7_BABBO</name>
<evidence type="ECO:0000256" key="4">
    <source>
        <dbReference type="ARBA" id="ARBA00022989"/>
    </source>
</evidence>
<keyword evidence="14" id="KW-1185">Reference proteome</keyword>
<feature type="transmembrane region" description="Helical" evidence="10">
    <location>
        <begin position="80"/>
        <end position="99"/>
    </location>
</feature>
<dbReference type="GO" id="GO:0006612">
    <property type="term" value="P:protein targeting to membrane"/>
    <property type="evidence" value="ECO:0007669"/>
    <property type="project" value="TreeGrafter"/>
</dbReference>
<dbReference type="KEGG" id="bbo:BBOV_II002930"/>
<dbReference type="PANTHER" id="PTHR22883">
    <property type="entry name" value="ZINC FINGER DHHC DOMAIN CONTAINING PROTEIN"/>
    <property type="match status" value="1"/>
</dbReference>
<dbReference type="GO" id="GO:0019706">
    <property type="term" value="F:protein-cysteine S-palmitoyltransferase activity"/>
    <property type="evidence" value="ECO:0007669"/>
    <property type="project" value="UniProtKB-EC"/>
</dbReference>
<dbReference type="RefSeq" id="XP_001609816.1">
    <property type="nucleotide sequence ID" value="XM_001609766.1"/>
</dbReference>
<protein>
    <recommendedName>
        <fullName evidence="10">Palmitoyltransferase</fullName>
        <ecNumber evidence="10">2.3.1.225</ecNumber>
    </recommendedName>
</protein>
<dbReference type="InterPro" id="IPR039859">
    <property type="entry name" value="PFA4/ZDH16/20/ERF2-like"/>
</dbReference>
<evidence type="ECO:0000256" key="1">
    <source>
        <dbReference type="ARBA" id="ARBA00004127"/>
    </source>
</evidence>
<evidence type="ECO:0000256" key="2">
    <source>
        <dbReference type="ARBA" id="ARBA00022679"/>
    </source>
</evidence>
<dbReference type="OMA" id="CHTCNIY"/>
<keyword evidence="6" id="KW-0564">Palmitate</keyword>
<feature type="compositionally biased region" description="Polar residues" evidence="11">
    <location>
        <begin position="358"/>
        <end position="374"/>
    </location>
</feature>
<evidence type="ECO:0000259" key="12">
    <source>
        <dbReference type="Pfam" id="PF01529"/>
    </source>
</evidence>
<evidence type="ECO:0000256" key="6">
    <source>
        <dbReference type="ARBA" id="ARBA00023139"/>
    </source>
</evidence>
<evidence type="ECO:0000313" key="14">
    <source>
        <dbReference type="Proteomes" id="UP000002173"/>
    </source>
</evidence>
<reference evidence="13 14" key="1">
    <citation type="journal article" date="2007" name="PLoS Pathog.">
        <title>Genome sequence of Babesia bovis and comparative analysis of apicomplexan hemoprotozoa.</title>
        <authorList>
            <person name="Brayton K.A."/>
            <person name="Lau A.O.T."/>
            <person name="Herndon D.R."/>
            <person name="Hannick L."/>
            <person name="Kappmeyer L.S."/>
            <person name="Berens S.J."/>
            <person name="Bidwell S.L."/>
            <person name="Brown W.C."/>
            <person name="Crabtree J."/>
            <person name="Fadrosh D."/>
            <person name="Feldblum T."/>
            <person name="Forberger H.A."/>
            <person name="Haas B.J."/>
            <person name="Howell J.M."/>
            <person name="Khouri H."/>
            <person name="Koo H."/>
            <person name="Mann D.J."/>
            <person name="Norimine J."/>
            <person name="Paulsen I.T."/>
            <person name="Radune D."/>
            <person name="Ren Q."/>
            <person name="Smith R.K. Jr."/>
            <person name="Suarez C.E."/>
            <person name="White O."/>
            <person name="Wortman J.R."/>
            <person name="Knowles D.P. Jr."/>
            <person name="McElwain T.F."/>
            <person name="Nene V.M."/>
        </authorList>
    </citation>
    <scope>NUCLEOTIDE SEQUENCE [LARGE SCALE GENOMIC DNA]</scope>
    <source>
        <strain evidence="13">T2Bo</strain>
    </source>
</reference>
<dbReference type="EC" id="2.3.1.225" evidence="10"/>
<evidence type="ECO:0000313" key="13">
    <source>
        <dbReference type="EMBL" id="EDO06248.1"/>
    </source>
</evidence>
<comment type="catalytic activity">
    <reaction evidence="9 10">
        <text>L-cysteinyl-[protein] + hexadecanoyl-CoA = S-hexadecanoyl-L-cysteinyl-[protein] + CoA</text>
        <dbReference type="Rhea" id="RHEA:36683"/>
        <dbReference type="Rhea" id="RHEA-COMP:10131"/>
        <dbReference type="Rhea" id="RHEA-COMP:11032"/>
        <dbReference type="ChEBI" id="CHEBI:29950"/>
        <dbReference type="ChEBI" id="CHEBI:57287"/>
        <dbReference type="ChEBI" id="CHEBI:57379"/>
        <dbReference type="ChEBI" id="CHEBI:74151"/>
        <dbReference type="EC" id="2.3.1.225"/>
    </reaction>
</comment>
<evidence type="ECO:0000256" key="8">
    <source>
        <dbReference type="ARBA" id="ARBA00023315"/>
    </source>
</evidence>
<comment type="similarity">
    <text evidence="10">Belongs to the DHHC palmitoyltransferase family.</text>
</comment>
<keyword evidence="5 10" id="KW-0472">Membrane</keyword>
<proteinExistence type="inferred from homology"/>
<evidence type="ECO:0000256" key="11">
    <source>
        <dbReference type="SAM" id="MobiDB-lite"/>
    </source>
</evidence>
<accession>A7ATI7</accession>
<dbReference type="VEuPathDB" id="PiroplasmaDB:BBOV_II002930"/>
<sequence length="374" mass="42161">METPAVPTDAPSVNSNYVDQERGSQIGSQTNVWENVKTTVEQIIEDEQFIKVVSAILLYIPIVAYISTSIGWYHTLSGPTITIITIFIAALGLGTYHVVSYAEPGIIPRLHDTYEAFDAIRMRRKYTHVPSCIEVTIAGKFLRIKYCHTCNIYRPPRSVHCSVCDVCVHKFDHHCKWLGNCIGGKNHKAFYGFLFFTFIEGLLIFSLAIARITIMSVNRIGRNYIILSALLLAYVVLSGWFVAGLLIYHTYLICVNKTTNEQLKSLYADYNPWDRGILINLKDALLVHAKMKSLCDAKTVAMPIYDPGRSFPVNYKATYASIQQFESNKDLGFDHVTNQDWDKTENTPEDIEGMETANGEQNGNVENITSQASY</sequence>
<dbReference type="GeneID" id="5478045"/>
<feature type="domain" description="Palmitoyltransferase DHHC" evidence="12">
    <location>
        <begin position="143"/>
        <end position="264"/>
    </location>
</feature>